<dbReference type="InterPro" id="IPR006566">
    <property type="entry name" value="FBD"/>
</dbReference>
<dbReference type="SUPFAM" id="SSF81383">
    <property type="entry name" value="F-box domain"/>
    <property type="match status" value="1"/>
</dbReference>
<dbReference type="Pfam" id="PF00646">
    <property type="entry name" value="F-box"/>
    <property type="match status" value="1"/>
</dbReference>
<accession>A0AAD8I7L3</accession>
<reference evidence="2" key="2">
    <citation type="submission" date="2023-05" db="EMBL/GenBank/DDBJ databases">
        <authorList>
            <person name="Schelkunov M.I."/>
        </authorList>
    </citation>
    <scope>NUCLEOTIDE SEQUENCE</scope>
    <source>
        <strain evidence="2">Hsosn_3</strain>
        <tissue evidence="2">Leaf</tissue>
    </source>
</reference>
<dbReference type="Proteomes" id="UP001237642">
    <property type="component" value="Unassembled WGS sequence"/>
</dbReference>
<dbReference type="InterPro" id="IPR050232">
    <property type="entry name" value="FBL13/AtMIF1-like"/>
</dbReference>
<dbReference type="PROSITE" id="PS50181">
    <property type="entry name" value="FBOX"/>
    <property type="match status" value="1"/>
</dbReference>
<dbReference type="InterPro" id="IPR036047">
    <property type="entry name" value="F-box-like_dom_sf"/>
</dbReference>
<reference evidence="2" key="1">
    <citation type="submission" date="2023-02" db="EMBL/GenBank/DDBJ databases">
        <title>Genome of toxic invasive species Heracleum sosnowskyi carries increased number of genes despite the absence of recent whole-genome duplications.</title>
        <authorList>
            <person name="Schelkunov M."/>
            <person name="Shtratnikova V."/>
            <person name="Makarenko M."/>
            <person name="Klepikova A."/>
            <person name="Omelchenko D."/>
            <person name="Novikova G."/>
            <person name="Obukhova E."/>
            <person name="Bogdanov V."/>
            <person name="Penin A."/>
            <person name="Logacheva M."/>
        </authorList>
    </citation>
    <scope>NUCLEOTIDE SEQUENCE</scope>
    <source>
        <strain evidence="2">Hsosn_3</strain>
        <tissue evidence="2">Leaf</tissue>
    </source>
</reference>
<evidence type="ECO:0000259" key="1">
    <source>
        <dbReference type="PROSITE" id="PS50181"/>
    </source>
</evidence>
<organism evidence="2 3">
    <name type="scientific">Heracleum sosnowskyi</name>
    <dbReference type="NCBI Taxonomy" id="360622"/>
    <lineage>
        <taxon>Eukaryota</taxon>
        <taxon>Viridiplantae</taxon>
        <taxon>Streptophyta</taxon>
        <taxon>Embryophyta</taxon>
        <taxon>Tracheophyta</taxon>
        <taxon>Spermatophyta</taxon>
        <taxon>Magnoliopsida</taxon>
        <taxon>eudicotyledons</taxon>
        <taxon>Gunneridae</taxon>
        <taxon>Pentapetalae</taxon>
        <taxon>asterids</taxon>
        <taxon>campanulids</taxon>
        <taxon>Apiales</taxon>
        <taxon>Apiaceae</taxon>
        <taxon>Apioideae</taxon>
        <taxon>apioid superclade</taxon>
        <taxon>Tordylieae</taxon>
        <taxon>Tordyliinae</taxon>
        <taxon>Heracleum</taxon>
    </lineage>
</organism>
<dbReference type="Gene3D" id="3.80.10.10">
    <property type="entry name" value="Ribonuclease Inhibitor"/>
    <property type="match status" value="1"/>
</dbReference>
<dbReference type="EMBL" id="JAUIZM010000006">
    <property type="protein sequence ID" value="KAK1380150.1"/>
    <property type="molecule type" value="Genomic_DNA"/>
</dbReference>
<dbReference type="SUPFAM" id="SSF52047">
    <property type="entry name" value="RNI-like"/>
    <property type="match status" value="1"/>
</dbReference>
<dbReference type="InterPro" id="IPR001810">
    <property type="entry name" value="F-box_dom"/>
</dbReference>
<dbReference type="SMART" id="SM00579">
    <property type="entry name" value="FBD"/>
    <property type="match status" value="1"/>
</dbReference>
<sequence length="573" mass="65180">MVVTWTEIPYEASLFPGIGFGPFLRSLGGRRRRPPSGGPEPSVRYHSGRARILTLCQDLRAKRQSQVWHLDVGSSPPGAVVCSKGWAVRPLKRPPFSAVVMDLGLHNSITKRQTFSGDSSCCNNEDRISNLPDAILSLILSFLPTKDAVGTTILSKRWNYIWTSVKNLDFDSSSTLNRGCYDSYDEFLNSFLKFVERVLFFHDGRSIDKFHLSSRSEVCAIQFFTWVSAVVPCHLKELEVNSPVIRHADMPSTKYWQVDMPWSLFTCKTLTTLKLSGGSVLNLPTRVCLPALKILHLNSVIYVDDVSIQKLISGCPVLEDLDIERHEWDGVRVINISSPTLKRFSMQFFLYGYIERCSYKISVSAPNLVYLKLADNMAVEYSLYDMPSLVEAQIGIYNDDSPGSLELLEEVTHVRVLQLSGKILEFMESDEDYEIPVFHNVARLELGANKQAGWDLLAELLESTPNLEVLVFPRGLVKRKIGRKPYFEFEWYTPESVPGCLVLSLETIIIHEFFGKNCEMDLVEYLLENAKVLKQMTIHFLYFKQQESCQRKLLRCRRASPACKLELILKDGF</sequence>
<dbReference type="Pfam" id="PF24758">
    <property type="entry name" value="LRR_At5g56370"/>
    <property type="match status" value="1"/>
</dbReference>
<comment type="caution">
    <text evidence="2">The sequence shown here is derived from an EMBL/GenBank/DDBJ whole genome shotgun (WGS) entry which is preliminary data.</text>
</comment>
<dbReference type="InterPro" id="IPR053781">
    <property type="entry name" value="F-box_AtFBL13-like"/>
</dbReference>
<dbReference type="AlphaFoldDB" id="A0AAD8I7L3"/>
<name>A0AAD8I7L3_9APIA</name>
<dbReference type="PANTHER" id="PTHR31900:SF30">
    <property type="entry name" value="SUPERFAMILY PROTEIN, PUTATIVE-RELATED"/>
    <property type="match status" value="1"/>
</dbReference>
<dbReference type="InterPro" id="IPR032675">
    <property type="entry name" value="LRR_dom_sf"/>
</dbReference>
<dbReference type="Gene3D" id="1.20.1280.50">
    <property type="match status" value="1"/>
</dbReference>
<dbReference type="CDD" id="cd22160">
    <property type="entry name" value="F-box_AtFBL13-like"/>
    <property type="match status" value="1"/>
</dbReference>
<feature type="domain" description="F-box" evidence="1">
    <location>
        <begin position="125"/>
        <end position="173"/>
    </location>
</feature>
<proteinExistence type="predicted"/>
<dbReference type="Pfam" id="PF08387">
    <property type="entry name" value="FBD"/>
    <property type="match status" value="1"/>
</dbReference>
<dbReference type="PANTHER" id="PTHR31900">
    <property type="entry name" value="F-BOX/RNI SUPERFAMILY PROTEIN-RELATED"/>
    <property type="match status" value="1"/>
</dbReference>
<keyword evidence="3" id="KW-1185">Reference proteome</keyword>
<evidence type="ECO:0000313" key="2">
    <source>
        <dbReference type="EMBL" id="KAK1380150.1"/>
    </source>
</evidence>
<gene>
    <name evidence="2" type="ORF">POM88_026894</name>
</gene>
<protein>
    <recommendedName>
        <fullName evidence="1">F-box domain-containing protein</fullName>
    </recommendedName>
</protein>
<evidence type="ECO:0000313" key="3">
    <source>
        <dbReference type="Proteomes" id="UP001237642"/>
    </source>
</evidence>
<dbReference type="InterPro" id="IPR055411">
    <property type="entry name" value="LRR_FXL15/At3g58940/PEG3-like"/>
</dbReference>